<feature type="domain" description="Lipid desaturase" evidence="7">
    <location>
        <begin position="158"/>
        <end position="323"/>
    </location>
</feature>
<keyword evidence="11" id="KW-1185">Reference proteome</keyword>
<evidence type="ECO:0000256" key="5">
    <source>
        <dbReference type="ARBA" id="ARBA00023136"/>
    </source>
</evidence>
<dbReference type="Pfam" id="PF10520">
    <property type="entry name" value="Lipid_desat"/>
    <property type="match status" value="1"/>
</dbReference>
<comment type="subcellular location">
    <subcellularLocation>
        <location evidence="1">Membrane</location>
        <topology evidence="1">Multi-pass membrane protein</topology>
    </subcellularLocation>
</comment>
<evidence type="ECO:0000256" key="3">
    <source>
        <dbReference type="ARBA" id="ARBA00022692"/>
    </source>
</evidence>
<keyword evidence="3 6" id="KW-0812">Transmembrane</keyword>
<gene>
    <name evidence="8" type="ORF">C1SCF055_LOCUS10900</name>
</gene>
<comment type="similarity">
    <text evidence="2">Belongs to the fatty acid desaturase CarF family.</text>
</comment>
<dbReference type="EMBL" id="CAMXCT020000786">
    <property type="protein sequence ID" value="CAL1136654.1"/>
    <property type="molecule type" value="Genomic_DNA"/>
</dbReference>
<dbReference type="InterPro" id="IPR019547">
    <property type="entry name" value="Lipid_desat"/>
</dbReference>
<evidence type="ECO:0000256" key="6">
    <source>
        <dbReference type="SAM" id="Phobius"/>
    </source>
</evidence>
<name>A0A9P1C1C4_9DINO</name>
<dbReference type="Proteomes" id="UP001152797">
    <property type="component" value="Unassembled WGS sequence"/>
</dbReference>
<dbReference type="OrthoDB" id="5103at2759"/>
<evidence type="ECO:0000313" key="11">
    <source>
        <dbReference type="Proteomes" id="UP001152797"/>
    </source>
</evidence>
<feature type="transmembrane region" description="Helical" evidence="6">
    <location>
        <begin position="145"/>
        <end position="168"/>
    </location>
</feature>
<feature type="transmembrane region" description="Helical" evidence="6">
    <location>
        <begin position="117"/>
        <end position="139"/>
    </location>
</feature>
<evidence type="ECO:0000259" key="7">
    <source>
        <dbReference type="Pfam" id="PF10520"/>
    </source>
</evidence>
<reference evidence="8" key="1">
    <citation type="submission" date="2022-10" db="EMBL/GenBank/DDBJ databases">
        <authorList>
            <person name="Chen Y."/>
            <person name="Dougan E. K."/>
            <person name="Chan C."/>
            <person name="Rhodes N."/>
            <person name="Thang M."/>
        </authorList>
    </citation>
    <scope>NUCLEOTIDE SEQUENCE</scope>
</reference>
<keyword evidence="5 6" id="KW-0472">Membrane</keyword>
<evidence type="ECO:0000313" key="9">
    <source>
        <dbReference type="EMBL" id="CAL1136654.1"/>
    </source>
</evidence>
<dbReference type="EMBL" id="CAMXCT030000786">
    <property type="protein sequence ID" value="CAL4770591.1"/>
    <property type="molecule type" value="Genomic_DNA"/>
</dbReference>
<protein>
    <submittedName>
        <fullName evidence="10">Transmembrane protein 189</fullName>
    </submittedName>
</protein>
<dbReference type="InterPro" id="IPR052864">
    <property type="entry name" value="Chloroplast_FAD_CarF"/>
</dbReference>
<organism evidence="8">
    <name type="scientific">Cladocopium goreaui</name>
    <dbReference type="NCBI Taxonomy" id="2562237"/>
    <lineage>
        <taxon>Eukaryota</taxon>
        <taxon>Sar</taxon>
        <taxon>Alveolata</taxon>
        <taxon>Dinophyceae</taxon>
        <taxon>Suessiales</taxon>
        <taxon>Symbiodiniaceae</taxon>
        <taxon>Cladocopium</taxon>
    </lineage>
</organism>
<evidence type="ECO:0000256" key="2">
    <source>
        <dbReference type="ARBA" id="ARBA00007620"/>
    </source>
</evidence>
<dbReference type="PANTHER" id="PTHR48140:SF1">
    <property type="entry name" value="FATTY ACID DESATURASE 4, CHLOROPLASTIC-RELATED"/>
    <property type="match status" value="1"/>
</dbReference>
<dbReference type="PANTHER" id="PTHR48140">
    <property type="entry name" value="FATTY ACID DESATURASE 4, CHLOROPLASTIC-RELATED"/>
    <property type="match status" value="1"/>
</dbReference>
<sequence length="339" mass="37950">MWADSAMVATAPRMSVVPQQVPLVRSASWSGHRTASRLPRSRGALPGWPGAYLSAALFLPGAVRRCWARCQMFRPSSTKRIGLKARRGPARSGEADDYFKPLVEGDVLSASMPQRCIVALMFVLLLLGFVKVSMLVSALPLPQVFFYSCVAILAGMEFADFGTGVYHFSVDNYGSAKTPVVGSQIEAFQGHHEEPWTITYRDFCNNCFPTCVATMPFLVAFEIFCSAPFVLLWAVVACAGIAFCQEFHKWSHTLRSQCHPVVNWLQDRGILVHRSAHLRHHKPPFETNYCIVTGHMNPILDRSGFFTRLADIIARFTGVRPRCETGDRFAYLLDRRQKD</sequence>
<keyword evidence="4 6" id="KW-1133">Transmembrane helix</keyword>
<proteinExistence type="inferred from homology"/>
<comment type="caution">
    <text evidence="8">The sequence shown here is derived from an EMBL/GenBank/DDBJ whole genome shotgun (WGS) entry which is preliminary data.</text>
</comment>
<feature type="transmembrane region" description="Helical" evidence="6">
    <location>
        <begin position="223"/>
        <end position="243"/>
    </location>
</feature>
<dbReference type="AlphaFoldDB" id="A0A9P1C1C4"/>
<evidence type="ECO:0000256" key="4">
    <source>
        <dbReference type="ARBA" id="ARBA00022989"/>
    </source>
</evidence>
<evidence type="ECO:0000313" key="10">
    <source>
        <dbReference type="EMBL" id="CAL4770591.1"/>
    </source>
</evidence>
<dbReference type="GO" id="GO:0016020">
    <property type="term" value="C:membrane"/>
    <property type="evidence" value="ECO:0007669"/>
    <property type="project" value="UniProtKB-SubCell"/>
</dbReference>
<dbReference type="EMBL" id="CAMXCT010000786">
    <property type="protein sequence ID" value="CAI3983279.1"/>
    <property type="molecule type" value="Genomic_DNA"/>
</dbReference>
<reference evidence="9" key="2">
    <citation type="submission" date="2024-04" db="EMBL/GenBank/DDBJ databases">
        <authorList>
            <person name="Chen Y."/>
            <person name="Shah S."/>
            <person name="Dougan E. K."/>
            <person name="Thang M."/>
            <person name="Chan C."/>
        </authorList>
    </citation>
    <scope>NUCLEOTIDE SEQUENCE [LARGE SCALE GENOMIC DNA]</scope>
</reference>
<evidence type="ECO:0000256" key="1">
    <source>
        <dbReference type="ARBA" id="ARBA00004141"/>
    </source>
</evidence>
<evidence type="ECO:0000313" key="8">
    <source>
        <dbReference type="EMBL" id="CAI3983279.1"/>
    </source>
</evidence>
<accession>A0A9P1C1C4</accession>